<evidence type="ECO:0000256" key="9">
    <source>
        <dbReference type="ARBA" id="ARBA00042039"/>
    </source>
</evidence>
<comment type="similarity">
    <text evidence="2">Belongs to the major facilitator superfamily. Organophosphate:Pi antiporter (OPA) (TC 2.A.1.4) family.</text>
</comment>
<dbReference type="InterPro" id="IPR036259">
    <property type="entry name" value="MFS_trans_sf"/>
</dbReference>
<dbReference type="InterPro" id="IPR011701">
    <property type="entry name" value="MFS"/>
</dbReference>
<feature type="transmembrane region" description="Helical" evidence="10">
    <location>
        <begin position="314"/>
        <end position="335"/>
    </location>
</feature>
<dbReference type="HOGENOM" id="CLU_001265_31_6_1"/>
<dbReference type="PhylomeDB" id="T1ITN0"/>
<evidence type="ECO:0000256" key="3">
    <source>
        <dbReference type="ARBA" id="ARBA00022448"/>
    </source>
</evidence>
<reference evidence="13" key="1">
    <citation type="submission" date="2011-05" db="EMBL/GenBank/DDBJ databases">
        <authorList>
            <person name="Richards S.R."/>
            <person name="Qu J."/>
            <person name="Jiang H."/>
            <person name="Jhangiani S.N."/>
            <person name="Agravi P."/>
            <person name="Goodspeed R."/>
            <person name="Gross S."/>
            <person name="Mandapat C."/>
            <person name="Jackson L."/>
            <person name="Mathew T."/>
            <person name="Pu L."/>
            <person name="Thornton R."/>
            <person name="Saada N."/>
            <person name="Wilczek-Boney K.B."/>
            <person name="Lee S."/>
            <person name="Kovar C."/>
            <person name="Wu Y."/>
            <person name="Scherer S.E."/>
            <person name="Worley K.C."/>
            <person name="Muzny D.M."/>
            <person name="Gibbs R."/>
        </authorList>
    </citation>
    <scope>NUCLEOTIDE SEQUENCE</scope>
    <source>
        <strain evidence="13">Brora</strain>
    </source>
</reference>
<evidence type="ECO:0000259" key="11">
    <source>
        <dbReference type="PROSITE" id="PS50850"/>
    </source>
</evidence>
<dbReference type="EnsemblMetazoa" id="SMAR004482-RA">
    <property type="protein sequence ID" value="SMAR004482-PA"/>
    <property type="gene ID" value="SMAR004482"/>
</dbReference>
<protein>
    <recommendedName>
        <fullName evidence="8">Sugar phosphate exchanger 3</fullName>
    </recommendedName>
    <alternativeName>
        <fullName evidence="9">Solute carrier family 37 member 3</fullName>
    </alternativeName>
</protein>
<reference evidence="12" key="2">
    <citation type="submission" date="2015-02" db="UniProtKB">
        <authorList>
            <consortium name="EnsemblMetazoa"/>
        </authorList>
    </citation>
    <scope>IDENTIFICATION</scope>
</reference>
<dbReference type="PANTHER" id="PTHR43184">
    <property type="entry name" value="MAJOR FACILITATOR SUPERFAMILY TRANSPORTER 16, ISOFORM B"/>
    <property type="match status" value="1"/>
</dbReference>
<dbReference type="Pfam" id="PF07690">
    <property type="entry name" value="MFS_1"/>
    <property type="match status" value="1"/>
</dbReference>
<dbReference type="PIRSF" id="PIRSF002808">
    <property type="entry name" value="Hexose_phosphate_transp"/>
    <property type="match status" value="1"/>
</dbReference>
<dbReference type="EMBL" id="AFFK01019224">
    <property type="status" value="NOT_ANNOTATED_CDS"/>
    <property type="molecule type" value="Genomic_DNA"/>
</dbReference>
<name>T1ITN0_STRMM</name>
<evidence type="ECO:0000256" key="10">
    <source>
        <dbReference type="SAM" id="Phobius"/>
    </source>
</evidence>
<dbReference type="PROSITE" id="PS50850">
    <property type="entry name" value="MFS"/>
    <property type="match status" value="1"/>
</dbReference>
<evidence type="ECO:0000256" key="2">
    <source>
        <dbReference type="ARBA" id="ARBA00009598"/>
    </source>
</evidence>
<feature type="transmembrane region" description="Helical" evidence="10">
    <location>
        <begin position="378"/>
        <end position="396"/>
    </location>
</feature>
<evidence type="ECO:0000313" key="13">
    <source>
        <dbReference type="Proteomes" id="UP000014500"/>
    </source>
</evidence>
<keyword evidence="13" id="KW-1185">Reference proteome</keyword>
<keyword evidence="7 10" id="KW-0472">Membrane</keyword>
<keyword evidence="4" id="KW-0762">Sugar transport</keyword>
<dbReference type="GO" id="GO:0016020">
    <property type="term" value="C:membrane"/>
    <property type="evidence" value="ECO:0007669"/>
    <property type="project" value="UniProtKB-SubCell"/>
</dbReference>
<feature type="transmembrane region" description="Helical" evidence="10">
    <location>
        <begin position="208"/>
        <end position="230"/>
    </location>
</feature>
<feature type="transmembrane region" description="Helical" evidence="10">
    <location>
        <begin position="182"/>
        <end position="202"/>
    </location>
</feature>
<evidence type="ECO:0000256" key="7">
    <source>
        <dbReference type="ARBA" id="ARBA00023136"/>
    </source>
</evidence>
<feature type="transmembrane region" description="Helical" evidence="10">
    <location>
        <begin position="25"/>
        <end position="43"/>
    </location>
</feature>
<accession>T1ITN0</accession>
<dbReference type="OMA" id="AMPYLID"/>
<sequence>MSSDVGYQRNDASKAEFSAERKSRYRIFIFFITFLCYTAYHLSRKPLSVVKNVLVTNCSTDHQLNPDAESNDYWCNWPPFNVPKANELLGLLDSSFLFSYAIAMYFSGSIAERVNLRYFLSLGMIASGIGVYLFGIAYSYKIHFVWYYFCVQIFGGIVQTTGWPSVVTLLSNWFGRGFIFGIWNAHTSVGNILGSLIAGAFVSSNWGYSFTIPGLIMGLMGFIVFLFVVVDPEDVGCPNPNHHEQDTSLLRKDNPTVSSFHLHSNKQMCKFLSSKRNKLSEEEKPILMQEKEISQSNNNNKPVKFCDALKIPGVAEFSICLFFAKLVSYTFLYWLPKYISISTSFTAQEAAVLSTVFDTGGIVGGIIAGLISDHSGANACTCMCMLFTAIPMLFLYETFGYTTLATNICLLLVCGALVNGPYALITTAVSAELGTHKSLTGNSKALATVAAIIDGTGSVGAAVGPLLAGVISTAGWQNVFVMLMVSNIFAILSLTRLAVKEVLAFRA</sequence>
<feature type="transmembrane region" description="Helical" evidence="10">
    <location>
        <begin position="118"/>
        <end position="140"/>
    </location>
</feature>
<dbReference type="eggNOG" id="KOG2533">
    <property type="taxonomic scope" value="Eukaryota"/>
</dbReference>
<dbReference type="FunFam" id="1.20.1250.20:FF:000028">
    <property type="entry name" value="Sugar phosphate exchanger 3 isoform 1"/>
    <property type="match status" value="1"/>
</dbReference>
<dbReference type="GO" id="GO:0022857">
    <property type="term" value="F:transmembrane transporter activity"/>
    <property type="evidence" value="ECO:0007669"/>
    <property type="project" value="InterPro"/>
</dbReference>
<evidence type="ECO:0000256" key="6">
    <source>
        <dbReference type="ARBA" id="ARBA00022989"/>
    </source>
</evidence>
<evidence type="ECO:0000256" key="5">
    <source>
        <dbReference type="ARBA" id="ARBA00022692"/>
    </source>
</evidence>
<keyword evidence="6 10" id="KW-1133">Transmembrane helix</keyword>
<organism evidence="12 13">
    <name type="scientific">Strigamia maritima</name>
    <name type="common">European centipede</name>
    <name type="synonym">Geophilus maritimus</name>
    <dbReference type="NCBI Taxonomy" id="126957"/>
    <lineage>
        <taxon>Eukaryota</taxon>
        <taxon>Metazoa</taxon>
        <taxon>Ecdysozoa</taxon>
        <taxon>Arthropoda</taxon>
        <taxon>Myriapoda</taxon>
        <taxon>Chilopoda</taxon>
        <taxon>Pleurostigmophora</taxon>
        <taxon>Geophilomorpha</taxon>
        <taxon>Linotaeniidae</taxon>
        <taxon>Strigamia</taxon>
    </lineage>
</organism>
<dbReference type="SUPFAM" id="SSF103473">
    <property type="entry name" value="MFS general substrate transporter"/>
    <property type="match status" value="1"/>
</dbReference>
<comment type="subcellular location">
    <subcellularLocation>
        <location evidence="1">Membrane</location>
        <topology evidence="1">Multi-pass membrane protein</topology>
    </subcellularLocation>
</comment>
<evidence type="ECO:0000313" key="12">
    <source>
        <dbReference type="EnsemblMetazoa" id="SMAR004482-PA"/>
    </source>
</evidence>
<dbReference type="InterPro" id="IPR020846">
    <property type="entry name" value="MFS_dom"/>
</dbReference>
<feature type="transmembrane region" description="Helical" evidence="10">
    <location>
        <begin position="350"/>
        <end position="371"/>
    </location>
</feature>
<evidence type="ECO:0000256" key="4">
    <source>
        <dbReference type="ARBA" id="ARBA00022597"/>
    </source>
</evidence>
<feature type="domain" description="Major facilitator superfamily (MFS) profile" evidence="11">
    <location>
        <begin position="32"/>
        <end position="502"/>
    </location>
</feature>
<proteinExistence type="inferred from homology"/>
<feature type="transmembrane region" description="Helical" evidence="10">
    <location>
        <begin position="402"/>
        <end position="424"/>
    </location>
</feature>
<evidence type="ECO:0000256" key="8">
    <source>
        <dbReference type="ARBA" id="ARBA00041091"/>
    </source>
</evidence>
<feature type="transmembrane region" description="Helical" evidence="10">
    <location>
        <begin position="88"/>
        <end position="106"/>
    </location>
</feature>
<feature type="transmembrane region" description="Helical" evidence="10">
    <location>
        <begin position="479"/>
        <end position="499"/>
    </location>
</feature>
<keyword evidence="5 10" id="KW-0812">Transmembrane</keyword>
<dbReference type="AlphaFoldDB" id="T1ITN0"/>
<evidence type="ECO:0000256" key="1">
    <source>
        <dbReference type="ARBA" id="ARBA00004141"/>
    </source>
</evidence>
<feature type="transmembrane region" description="Helical" evidence="10">
    <location>
        <begin position="146"/>
        <end position="170"/>
    </location>
</feature>
<dbReference type="Proteomes" id="UP000014500">
    <property type="component" value="Unassembled WGS sequence"/>
</dbReference>
<dbReference type="PANTHER" id="PTHR43184:SF12">
    <property type="entry name" value="SUGAR PHOSPHATE EXCHANGER 3"/>
    <property type="match status" value="1"/>
</dbReference>
<feature type="transmembrane region" description="Helical" evidence="10">
    <location>
        <begin position="445"/>
        <end position="467"/>
    </location>
</feature>
<dbReference type="InterPro" id="IPR000849">
    <property type="entry name" value="Sugar_P_transporter"/>
</dbReference>
<dbReference type="STRING" id="126957.T1ITN0"/>
<dbReference type="Gene3D" id="1.20.1250.20">
    <property type="entry name" value="MFS general substrate transporter like domains"/>
    <property type="match status" value="2"/>
</dbReference>
<keyword evidence="3" id="KW-0813">Transport</keyword>